<feature type="chain" id="PRO_5044442089" evidence="1">
    <location>
        <begin position="21"/>
        <end position="278"/>
    </location>
</feature>
<dbReference type="EMBL" id="SEUK01000051">
    <property type="protein sequence ID" value="KAA1159477.1"/>
    <property type="molecule type" value="Genomic_DNA"/>
</dbReference>
<proteinExistence type="predicted"/>
<evidence type="ECO:0000256" key="1">
    <source>
        <dbReference type="SAM" id="SignalP"/>
    </source>
</evidence>
<dbReference type="InterPro" id="IPR021241">
    <property type="entry name" value="CsiV"/>
</dbReference>
<reference evidence="4 5" key="1">
    <citation type="submission" date="2019-01" db="EMBL/GenBank/DDBJ databases">
        <title>Genome sequences of marine Pseudoalteromonas species.</title>
        <authorList>
            <person name="Boraston A.B."/>
            <person name="Hehemann J.-H."/>
            <person name="Vickers C.J."/>
            <person name="Salama-Alber O."/>
            <person name="Abe K."/>
            <person name="Hettle A.J."/>
        </authorList>
    </citation>
    <scope>NUCLEOTIDE SEQUENCE [LARGE SCALE GENOMIC DNA]</scope>
    <source>
        <strain evidence="3 5">PS42</strain>
        <strain evidence="2 4">PS47</strain>
    </source>
</reference>
<dbReference type="Proteomes" id="UP000322915">
    <property type="component" value="Unassembled WGS sequence"/>
</dbReference>
<evidence type="ECO:0000313" key="2">
    <source>
        <dbReference type="EMBL" id="KAA1152933.1"/>
    </source>
</evidence>
<sequence length="278" mass="32417">MLLKKSLVVLCCLFSSTAFAERWFEVEVLVFKQLPAPYLQEDFSLKHKAIEDKNTLDLLTPLYKEQAMQACIDGDERFQKRSFTDSLVNLNPQSNVCDDSIDYIQSYDELPVTPIAETQETMEQTYLLSPEQLQFKTQYTELVRKGLTPILHTGWRFEEASKSRAPSVRLIAGKHIRNNINTIPSYSNPDFVSLLNSQPKLFNDPDKLNVNWELEGLFKIHLRHYLYITADFDISQKLENGDIESARFSQFRRVISSEIHYFDHPRMGMIVQIRKFNH</sequence>
<comment type="caution">
    <text evidence="3">The sequence shown here is derived from an EMBL/GenBank/DDBJ whole genome shotgun (WGS) entry which is preliminary data.</text>
</comment>
<feature type="signal peptide" evidence="1">
    <location>
        <begin position="1"/>
        <end position="20"/>
    </location>
</feature>
<accession>A0A833AFS8</accession>
<gene>
    <name evidence="3" type="ORF">EU508_13010</name>
    <name evidence="2" type="ORF">EU509_14480</name>
</gene>
<dbReference type="RefSeq" id="WP_149606370.1">
    <property type="nucleotide sequence ID" value="NZ_SEUJ01000074.1"/>
</dbReference>
<keyword evidence="1" id="KW-0732">Signal</keyword>
<dbReference type="EMBL" id="SEUJ01000074">
    <property type="protein sequence ID" value="KAA1152933.1"/>
    <property type="molecule type" value="Genomic_DNA"/>
</dbReference>
<dbReference type="Proteomes" id="UP000324162">
    <property type="component" value="Unassembled WGS sequence"/>
</dbReference>
<name>A0A833AFS8_9GAMM</name>
<protein>
    <submittedName>
        <fullName evidence="3">Uncharacterized protein</fullName>
    </submittedName>
</protein>
<keyword evidence="4" id="KW-1185">Reference proteome</keyword>
<organism evidence="3 5">
    <name type="scientific">Pseudoalteromonas fuliginea</name>
    <dbReference type="NCBI Taxonomy" id="1872678"/>
    <lineage>
        <taxon>Bacteria</taxon>
        <taxon>Pseudomonadati</taxon>
        <taxon>Pseudomonadota</taxon>
        <taxon>Gammaproteobacteria</taxon>
        <taxon>Alteromonadales</taxon>
        <taxon>Pseudoalteromonadaceae</taxon>
        <taxon>Pseudoalteromonas</taxon>
    </lineage>
</organism>
<dbReference type="Pfam" id="PF10972">
    <property type="entry name" value="CsiV"/>
    <property type="match status" value="1"/>
</dbReference>
<evidence type="ECO:0000313" key="3">
    <source>
        <dbReference type="EMBL" id="KAA1159477.1"/>
    </source>
</evidence>
<dbReference type="AlphaFoldDB" id="A0A833AFS8"/>
<evidence type="ECO:0000313" key="4">
    <source>
        <dbReference type="Proteomes" id="UP000322915"/>
    </source>
</evidence>
<evidence type="ECO:0000313" key="5">
    <source>
        <dbReference type="Proteomes" id="UP000324162"/>
    </source>
</evidence>